<dbReference type="InterPro" id="IPR036034">
    <property type="entry name" value="PDZ_sf"/>
</dbReference>
<dbReference type="GO" id="GO:0008236">
    <property type="term" value="F:serine-type peptidase activity"/>
    <property type="evidence" value="ECO:0007669"/>
    <property type="project" value="InterPro"/>
</dbReference>
<dbReference type="InterPro" id="IPR005151">
    <property type="entry name" value="Tail-specific_protease"/>
</dbReference>
<accession>A0A1H5XQ29</accession>
<reference evidence="3" key="1">
    <citation type="submission" date="2016-10" db="EMBL/GenBank/DDBJ databases">
        <authorList>
            <person name="Varghese N."/>
            <person name="Submissions S."/>
        </authorList>
    </citation>
    <scope>NUCLEOTIDE SEQUENCE [LARGE SCALE GENOMIC DNA]</scope>
    <source>
        <strain evidence="3">DSM 22361</strain>
    </source>
</reference>
<name>A0A1H5XQ29_9SPHI</name>
<evidence type="ECO:0000313" key="3">
    <source>
        <dbReference type="Proteomes" id="UP000236731"/>
    </source>
</evidence>
<dbReference type="OrthoDB" id="7168509at2"/>
<evidence type="ECO:0000313" key="2">
    <source>
        <dbReference type="EMBL" id="SEG13802.1"/>
    </source>
</evidence>
<dbReference type="Gene3D" id="3.90.226.10">
    <property type="entry name" value="2-enoyl-CoA Hydratase, Chain A, domain 1"/>
    <property type="match status" value="1"/>
</dbReference>
<feature type="domain" description="PDZ" evidence="1">
    <location>
        <begin position="100"/>
        <end position="174"/>
    </location>
</feature>
<dbReference type="GO" id="GO:0030288">
    <property type="term" value="C:outer membrane-bounded periplasmic space"/>
    <property type="evidence" value="ECO:0007669"/>
    <property type="project" value="TreeGrafter"/>
</dbReference>
<dbReference type="InterPro" id="IPR029045">
    <property type="entry name" value="ClpP/crotonase-like_dom_sf"/>
</dbReference>
<dbReference type="Proteomes" id="UP000236731">
    <property type="component" value="Unassembled WGS sequence"/>
</dbReference>
<dbReference type="Pfam" id="PF18294">
    <property type="entry name" value="Pept_S41_N"/>
    <property type="match status" value="1"/>
</dbReference>
<gene>
    <name evidence="2" type="ORF">SAMN05421877_10579</name>
</gene>
<sequence length="451" mass="50405">MDFGCRFHLKYTVWLTLLLFSACKKDGPEPDYPAGSDEYINDWLLDSMQVYYYWNSGLPKNPDLSKPPLEFFATLKNPQDRFSRIYNPSIPTSYYPSPVQQFGFELILYERSDSGAQATVALVVPNSVAAGSGLQRGQTITKINGTIPNESNVQALIRTSVAQRSITLDIEDLGTVIIPAMTMSENSVYVYKIFEGESKPTAYLFYNSFDGRYRQHLQQAFMAFKQAGATELILDLRYNAGGDVGVCAALAAVLSKVKETDVFLEYRGNSRAGTRKETFARTIAKTYSGTPFTFSEIEQMRLSLDRVFMLTGRHTGSSAEFLIKALRPWTDVVQIGETTLGKDMASFSIKDNNTGKNNAWSIEPMVFKLYNGRGEGDYPHGLVPDVIRQELRAPLMPLGDPNDPLISEARTRISGQSNRASSRKATLEEIPRILYDSREAADQKANMIVKP</sequence>
<keyword evidence="3" id="KW-1185">Reference proteome</keyword>
<evidence type="ECO:0000259" key="1">
    <source>
        <dbReference type="SMART" id="SM00228"/>
    </source>
</evidence>
<dbReference type="PANTHER" id="PTHR32060:SF30">
    <property type="entry name" value="CARBOXY-TERMINAL PROCESSING PROTEASE CTPA"/>
    <property type="match status" value="1"/>
</dbReference>
<dbReference type="PROSITE" id="PS51257">
    <property type="entry name" value="PROKAR_LIPOPROTEIN"/>
    <property type="match status" value="1"/>
</dbReference>
<dbReference type="AlphaFoldDB" id="A0A1H5XQ29"/>
<dbReference type="Gene3D" id="3.30.750.170">
    <property type="match status" value="1"/>
</dbReference>
<dbReference type="CDD" id="cd07561">
    <property type="entry name" value="Peptidase_S41_CPP_like"/>
    <property type="match status" value="1"/>
</dbReference>
<dbReference type="PANTHER" id="PTHR32060">
    <property type="entry name" value="TAIL-SPECIFIC PROTEASE"/>
    <property type="match status" value="1"/>
</dbReference>
<dbReference type="SMART" id="SM00228">
    <property type="entry name" value="PDZ"/>
    <property type="match status" value="1"/>
</dbReference>
<dbReference type="GO" id="GO:0007165">
    <property type="term" value="P:signal transduction"/>
    <property type="evidence" value="ECO:0007669"/>
    <property type="project" value="TreeGrafter"/>
</dbReference>
<protein>
    <submittedName>
        <fullName evidence="2">Peptidase family S41</fullName>
    </submittedName>
</protein>
<dbReference type="GO" id="GO:0004175">
    <property type="term" value="F:endopeptidase activity"/>
    <property type="evidence" value="ECO:0007669"/>
    <property type="project" value="TreeGrafter"/>
</dbReference>
<dbReference type="Pfam" id="PF03572">
    <property type="entry name" value="Peptidase_S41"/>
    <property type="match status" value="1"/>
</dbReference>
<dbReference type="GO" id="GO:0006508">
    <property type="term" value="P:proteolysis"/>
    <property type="evidence" value="ECO:0007669"/>
    <property type="project" value="InterPro"/>
</dbReference>
<dbReference type="EMBL" id="FNUT01000005">
    <property type="protein sequence ID" value="SEG13802.1"/>
    <property type="molecule type" value="Genomic_DNA"/>
</dbReference>
<dbReference type="InterPro" id="IPR001478">
    <property type="entry name" value="PDZ"/>
</dbReference>
<dbReference type="InterPro" id="IPR041613">
    <property type="entry name" value="Pept_S41_N"/>
</dbReference>
<dbReference type="Gene3D" id="2.30.42.10">
    <property type="match status" value="1"/>
</dbReference>
<organism evidence="2 3">
    <name type="scientific">Sphingobacterium lactis</name>
    <dbReference type="NCBI Taxonomy" id="797291"/>
    <lineage>
        <taxon>Bacteria</taxon>
        <taxon>Pseudomonadati</taxon>
        <taxon>Bacteroidota</taxon>
        <taxon>Sphingobacteriia</taxon>
        <taxon>Sphingobacteriales</taxon>
        <taxon>Sphingobacteriaceae</taxon>
        <taxon>Sphingobacterium</taxon>
    </lineage>
</organism>
<dbReference type="SUPFAM" id="SSF52096">
    <property type="entry name" value="ClpP/crotonase"/>
    <property type="match status" value="1"/>
</dbReference>
<proteinExistence type="predicted"/>
<dbReference type="SUPFAM" id="SSF50156">
    <property type="entry name" value="PDZ domain-like"/>
    <property type="match status" value="1"/>
</dbReference>
<dbReference type="RefSeq" id="WP_103906001.1">
    <property type="nucleotide sequence ID" value="NZ_CP049246.1"/>
</dbReference>